<evidence type="ECO:0000256" key="8">
    <source>
        <dbReference type="ARBA" id="ARBA00048679"/>
    </source>
</evidence>
<feature type="region of interest" description="Disordered" evidence="10">
    <location>
        <begin position="66"/>
        <end position="85"/>
    </location>
</feature>
<evidence type="ECO:0000256" key="7">
    <source>
        <dbReference type="ARBA" id="ARBA00047899"/>
    </source>
</evidence>
<evidence type="ECO:0000256" key="1">
    <source>
        <dbReference type="ARBA" id="ARBA00012513"/>
    </source>
</evidence>
<dbReference type="RefSeq" id="XP_055886072.1">
    <property type="nucleotide sequence ID" value="XM_056030097.1"/>
</dbReference>
<feature type="compositionally biased region" description="Basic residues" evidence="10">
    <location>
        <begin position="128"/>
        <end position="146"/>
    </location>
</feature>
<accession>A0A9W3AFR3</accession>
<dbReference type="RefSeq" id="XP_055886055.1">
    <property type="nucleotide sequence ID" value="XM_056030080.1"/>
</dbReference>
<dbReference type="PANTHER" id="PTHR24419">
    <property type="entry name" value="INTERLEUKIN-1 RECEPTOR-ASSOCIATED KINASE"/>
    <property type="match status" value="1"/>
</dbReference>
<feature type="domain" description="Protein kinase" evidence="11">
    <location>
        <begin position="448"/>
        <end position="759"/>
    </location>
</feature>
<evidence type="ECO:0000256" key="9">
    <source>
        <dbReference type="PROSITE-ProRule" id="PRU10141"/>
    </source>
</evidence>
<organism evidence="12 15">
    <name type="scientific">Biomphalaria glabrata</name>
    <name type="common">Bloodfluke planorb</name>
    <name type="synonym">Freshwater snail</name>
    <dbReference type="NCBI Taxonomy" id="6526"/>
    <lineage>
        <taxon>Eukaryota</taxon>
        <taxon>Metazoa</taxon>
        <taxon>Spiralia</taxon>
        <taxon>Lophotrochozoa</taxon>
        <taxon>Mollusca</taxon>
        <taxon>Gastropoda</taxon>
        <taxon>Heterobranchia</taxon>
        <taxon>Euthyneura</taxon>
        <taxon>Panpulmonata</taxon>
        <taxon>Hygrophila</taxon>
        <taxon>Lymnaeoidea</taxon>
        <taxon>Planorbidae</taxon>
        <taxon>Biomphalaria</taxon>
    </lineage>
</organism>
<feature type="region of interest" description="Disordered" evidence="10">
    <location>
        <begin position="121"/>
        <end position="147"/>
    </location>
</feature>
<dbReference type="OrthoDB" id="21018at2759"/>
<evidence type="ECO:0000256" key="10">
    <source>
        <dbReference type="SAM" id="MobiDB-lite"/>
    </source>
</evidence>
<sequence>MPYHKVKGNNYSKTVILDESSTYERKGLSKKCIFEEVFNDSRKGSPFGTSNSDSSHIIEQECQESNETYTNPGRRKKLKSNCSSNSELHMSDHQVITDDSHEKFSLFTEFTIEKRKTRAPLKDVNSKTLKKRETKKKTAQKEKRKNASLSDVNIDIPDFDSIEKDELIIDCVSPMLQSSSTPVQIITRKSTIAFNNLDEENVQPISSDKSNCEIDLTESCNLGTNNSKLPVNVTYRHPKNNICSPEPTKLISNSSDKLDSLSFVTAVEESILEESSDDFQYHVKLLSKSLHELELAKCLNSTMNSPALKQATANPVKGDQLDLSNISADLFEESVVRTGLTLECIEEEISEVSLEKVEEVSLEEVEESEVETESEEEEYESSLLIVSDEDESLHCRRSTYVTSKSFCEKLAHSLLDTAVPITAGEKVLALCGQTEPVGFYDCIPRRVLSKSVKIGEGVYGEVFKTYIDNESMALKIIPIEGDIVVNDCPQKKFEEILPEIVIAQELSNLALNESSRTVNFCQVRRISCVKGEFPKILLDKWDEYALKKSTENDRPDKFTSEQLFIMFEFYNGGCALEKFKFGYPLEIFSTLRQVVFALAVAEESLEFEHRDLHIGNILVKPCLQDTVSFKVLGIEHQFPTESVMATIIDFTISRLKKDGCAVFCDVASDDGLFEGTGDFQFDVYRDMKKENGNDWQKFTPRTNIMWVNYLCQKLMITLKKRKDNSRLVRSMKKKLQDVLDVVLQYDSCLQLTLETELWS</sequence>
<name>A0A9W3AFR3_BIOGL</name>
<evidence type="ECO:0000313" key="12">
    <source>
        <dbReference type="Proteomes" id="UP001165740"/>
    </source>
</evidence>
<dbReference type="GO" id="GO:0005524">
    <property type="term" value="F:ATP binding"/>
    <property type="evidence" value="ECO:0007669"/>
    <property type="project" value="UniProtKB-UniRule"/>
</dbReference>
<dbReference type="Proteomes" id="UP001165740">
    <property type="component" value="Chromosome 1"/>
</dbReference>
<keyword evidence="5" id="KW-0418">Kinase</keyword>
<protein>
    <recommendedName>
        <fullName evidence="1">non-specific serine/threonine protein kinase</fullName>
        <ecNumber evidence="1">2.7.11.1</ecNumber>
    </recommendedName>
</protein>
<evidence type="ECO:0000313" key="13">
    <source>
        <dbReference type="RefSeq" id="XP_055886055.1"/>
    </source>
</evidence>
<dbReference type="InterPro" id="IPR011009">
    <property type="entry name" value="Kinase-like_dom_sf"/>
</dbReference>
<dbReference type="AlphaFoldDB" id="A0A9W3AFR3"/>
<dbReference type="Pfam" id="PF12330">
    <property type="entry name" value="Haspin_kinase"/>
    <property type="match status" value="1"/>
</dbReference>
<dbReference type="Gene3D" id="3.30.200.20">
    <property type="entry name" value="Phosphorylase Kinase, domain 1"/>
    <property type="match status" value="1"/>
</dbReference>
<keyword evidence="6 9" id="KW-0067">ATP-binding</keyword>
<dbReference type="InterPro" id="IPR024604">
    <property type="entry name" value="GSG2_C"/>
</dbReference>
<comment type="catalytic activity">
    <reaction evidence="7">
        <text>L-threonyl-[protein] + ATP = O-phospho-L-threonyl-[protein] + ADP + H(+)</text>
        <dbReference type="Rhea" id="RHEA:46608"/>
        <dbReference type="Rhea" id="RHEA-COMP:11060"/>
        <dbReference type="Rhea" id="RHEA-COMP:11605"/>
        <dbReference type="ChEBI" id="CHEBI:15378"/>
        <dbReference type="ChEBI" id="CHEBI:30013"/>
        <dbReference type="ChEBI" id="CHEBI:30616"/>
        <dbReference type="ChEBI" id="CHEBI:61977"/>
        <dbReference type="ChEBI" id="CHEBI:456216"/>
        <dbReference type="EC" id="2.7.11.1"/>
    </reaction>
</comment>
<reference evidence="13 14" key="1">
    <citation type="submission" date="2025-04" db="UniProtKB">
        <authorList>
            <consortium name="RefSeq"/>
        </authorList>
    </citation>
    <scope>IDENTIFICATION</scope>
</reference>
<dbReference type="EC" id="2.7.11.1" evidence="1"/>
<evidence type="ECO:0000256" key="6">
    <source>
        <dbReference type="ARBA" id="ARBA00022840"/>
    </source>
</evidence>
<dbReference type="GO" id="GO:0035556">
    <property type="term" value="P:intracellular signal transduction"/>
    <property type="evidence" value="ECO:0007669"/>
    <property type="project" value="TreeGrafter"/>
</dbReference>
<keyword evidence="12" id="KW-1185">Reference proteome</keyword>
<feature type="compositionally biased region" description="Acidic residues" evidence="10">
    <location>
        <begin position="363"/>
        <end position="380"/>
    </location>
</feature>
<dbReference type="PROSITE" id="PS00107">
    <property type="entry name" value="PROTEIN_KINASE_ATP"/>
    <property type="match status" value="1"/>
</dbReference>
<dbReference type="Gene3D" id="1.10.510.10">
    <property type="entry name" value="Transferase(Phosphotransferase) domain 1"/>
    <property type="match status" value="1"/>
</dbReference>
<dbReference type="InterPro" id="IPR017441">
    <property type="entry name" value="Protein_kinase_ATP_BS"/>
</dbReference>
<dbReference type="RefSeq" id="XP_055886061.1">
    <property type="nucleotide sequence ID" value="XM_056030086.1"/>
</dbReference>
<dbReference type="GO" id="GO:0072354">
    <property type="term" value="F:histone H3T3 kinase activity"/>
    <property type="evidence" value="ECO:0007669"/>
    <property type="project" value="TreeGrafter"/>
</dbReference>
<evidence type="ECO:0000313" key="14">
    <source>
        <dbReference type="RefSeq" id="XP_055886061.1"/>
    </source>
</evidence>
<dbReference type="GO" id="GO:0000278">
    <property type="term" value="P:mitotic cell cycle"/>
    <property type="evidence" value="ECO:0007669"/>
    <property type="project" value="TreeGrafter"/>
</dbReference>
<evidence type="ECO:0000256" key="5">
    <source>
        <dbReference type="ARBA" id="ARBA00022777"/>
    </source>
</evidence>
<feature type="binding site" evidence="9">
    <location>
        <position position="475"/>
    </location>
    <ligand>
        <name>ATP</name>
        <dbReference type="ChEBI" id="CHEBI:30616"/>
    </ligand>
</feature>
<dbReference type="GeneID" id="106068059"/>
<keyword evidence="3" id="KW-0808">Transferase</keyword>
<feature type="region of interest" description="Disordered" evidence="10">
    <location>
        <begin position="363"/>
        <end position="382"/>
    </location>
</feature>
<dbReference type="PANTHER" id="PTHR24419:SF18">
    <property type="entry name" value="SERINE_THREONINE-PROTEIN KINASE HASPIN"/>
    <property type="match status" value="1"/>
</dbReference>
<dbReference type="GO" id="GO:0005737">
    <property type="term" value="C:cytoplasm"/>
    <property type="evidence" value="ECO:0007669"/>
    <property type="project" value="TreeGrafter"/>
</dbReference>
<evidence type="ECO:0000313" key="15">
    <source>
        <dbReference type="RefSeq" id="XP_055886072.1"/>
    </source>
</evidence>
<dbReference type="PROSITE" id="PS50011">
    <property type="entry name" value="PROTEIN_KINASE_DOM"/>
    <property type="match status" value="1"/>
</dbReference>
<dbReference type="InterPro" id="IPR000719">
    <property type="entry name" value="Prot_kinase_dom"/>
</dbReference>
<dbReference type="GO" id="GO:0005634">
    <property type="term" value="C:nucleus"/>
    <property type="evidence" value="ECO:0007669"/>
    <property type="project" value="TreeGrafter"/>
</dbReference>
<dbReference type="SUPFAM" id="SSF56112">
    <property type="entry name" value="Protein kinase-like (PK-like)"/>
    <property type="match status" value="1"/>
</dbReference>
<evidence type="ECO:0000259" key="11">
    <source>
        <dbReference type="PROSITE" id="PS50011"/>
    </source>
</evidence>
<dbReference type="SMART" id="SM01331">
    <property type="entry name" value="DUF3635"/>
    <property type="match status" value="1"/>
</dbReference>
<proteinExistence type="predicted"/>
<evidence type="ECO:0000256" key="3">
    <source>
        <dbReference type="ARBA" id="ARBA00022679"/>
    </source>
</evidence>
<dbReference type="FunFam" id="3.30.200.20:FF:000409">
    <property type="entry name" value="serine/threonine-protein kinase haspin"/>
    <property type="match status" value="1"/>
</dbReference>
<keyword evidence="2" id="KW-0723">Serine/threonine-protein kinase</keyword>
<evidence type="ECO:0000256" key="2">
    <source>
        <dbReference type="ARBA" id="ARBA00022527"/>
    </source>
</evidence>
<comment type="catalytic activity">
    <reaction evidence="8">
        <text>L-seryl-[protein] + ATP = O-phospho-L-seryl-[protein] + ADP + H(+)</text>
        <dbReference type="Rhea" id="RHEA:17989"/>
        <dbReference type="Rhea" id="RHEA-COMP:9863"/>
        <dbReference type="Rhea" id="RHEA-COMP:11604"/>
        <dbReference type="ChEBI" id="CHEBI:15378"/>
        <dbReference type="ChEBI" id="CHEBI:29999"/>
        <dbReference type="ChEBI" id="CHEBI:30616"/>
        <dbReference type="ChEBI" id="CHEBI:83421"/>
        <dbReference type="ChEBI" id="CHEBI:456216"/>
        <dbReference type="EC" id="2.7.11.1"/>
    </reaction>
</comment>
<gene>
    <name evidence="13 14 15" type="primary">LOC106068059</name>
</gene>
<keyword evidence="4 9" id="KW-0547">Nucleotide-binding</keyword>
<evidence type="ECO:0000256" key="4">
    <source>
        <dbReference type="ARBA" id="ARBA00022741"/>
    </source>
</evidence>